<dbReference type="PANTHER" id="PTHR30466">
    <property type="entry name" value="FLAVIN REDUCTASE"/>
    <property type="match status" value="1"/>
</dbReference>
<proteinExistence type="predicted"/>
<dbReference type="InterPro" id="IPR012349">
    <property type="entry name" value="Split_barrel_FMN-bd"/>
</dbReference>
<dbReference type="AlphaFoldDB" id="A0A3B0V0R3"/>
<dbReference type="Gene3D" id="2.30.110.10">
    <property type="entry name" value="Electron Transport, Fmn-binding Protein, Chain A"/>
    <property type="match status" value="1"/>
</dbReference>
<feature type="domain" description="Flavin reductase like" evidence="2">
    <location>
        <begin position="12"/>
        <end position="160"/>
    </location>
</feature>
<organism evidence="3">
    <name type="scientific">hydrothermal vent metagenome</name>
    <dbReference type="NCBI Taxonomy" id="652676"/>
    <lineage>
        <taxon>unclassified sequences</taxon>
        <taxon>metagenomes</taxon>
        <taxon>ecological metagenomes</taxon>
    </lineage>
</organism>
<dbReference type="PANTHER" id="PTHR30466:SF1">
    <property type="entry name" value="FMN REDUCTASE (NADH) RUTF"/>
    <property type="match status" value="1"/>
</dbReference>
<protein>
    <submittedName>
        <fullName evidence="3">Nitrilotriacetate monooxygenase component B</fullName>
        <ecNumber evidence="3">1.14.13.-</ecNumber>
    </submittedName>
</protein>
<evidence type="ECO:0000313" key="3">
    <source>
        <dbReference type="EMBL" id="VAW36631.1"/>
    </source>
</evidence>
<dbReference type="SMART" id="SM00903">
    <property type="entry name" value="Flavin_Reduct"/>
    <property type="match status" value="1"/>
</dbReference>
<keyword evidence="3" id="KW-0503">Monooxygenase</keyword>
<reference evidence="3" key="1">
    <citation type="submission" date="2018-06" db="EMBL/GenBank/DDBJ databases">
        <authorList>
            <person name="Zhirakovskaya E."/>
        </authorList>
    </citation>
    <scope>NUCLEOTIDE SEQUENCE</scope>
</reference>
<dbReference type="InterPro" id="IPR050268">
    <property type="entry name" value="NADH-dep_flavin_reductase"/>
</dbReference>
<name>A0A3B0V0R3_9ZZZZ</name>
<dbReference type="GO" id="GO:0042602">
    <property type="term" value="F:riboflavin reductase (NADPH) activity"/>
    <property type="evidence" value="ECO:0007669"/>
    <property type="project" value="TreeGrafter"/>
</dbReference>
<gene>
    <name evidence="3" type="ORF">MNBD_CHLOROFLEXI01-5054</name>
</gene>
<dbReference type="GO" id="GO:0010181">
    <property type="term" value="F:FMN binding"/>
    <property type="evidence" value="ECO:0007669"/>
    <property type="project" value="InterPro"/>
</dbReference>
<dbReference type="EMBL" id="UOEU01000633">
    <property type="protein sequence ID" value="VAW36631.1"/>
    <property type="molecule type" value="Genomic_DNA"/>
</dbReference>
<dbReference type="InterPro" id="IPR002563">
    <property type="entry name" value="Flavin_Rdtase-like_dom"/>
</dbReference>
<dbReference type="EC" id="1.14.13.-" evidence="3"/>
<evidence type="ECO:0000256" key="1">
    <source>
        <dbReference type="ARBA" id="ARBA00023002"/>
    </source>
</evidence>
<dbReference type="GO" id="GO:0004497">
    <property type="term" value="F:monooxygenase activity"/>
    <property type="evidence" value="ECO:0007669"/>
    <property type="project" value="UniProtKB-KW"/>
</dbReference>
<keyword evidence="1 3" id="KW-0560">Oxidoreductase</keyword>
<sequence>MTISSEKFREALRYFPAGVTIVTIKSPSQEKPHGLTVSAFASISPEPPMIMIAIDHRASGHEMLEEEGATFAVNILPQEMSELSNRFAWIKDEDRFAVGNWGTAVTGAPILQDALAWLDCTIQNRYEAGTHTIYIGLVQASETPNADEPPLIYWNRGYRYLQRPDEPTD</sequence>
<dbReference type="SUPFAM" id="SSF50475">
    <property type="entry name" value="FMN-binding split barrel"/>
    <property type="match status" value="1"/>
</dbReference>
<evidence type="ECO:0000259" key="2">
    <source>
        <dbReference type="SMART" id="SM00903"/>
    </source>
</evidence>
<dbReference type="Pfam" id="PF01613">
    <property type="entry name" value="Flavin_Reduct"/>
    <property type="match status" value="1"/>
</dbReference>
<accession>A0A3B0V0R3</accession>